<evidence type="ECO:0000313" key="1">
    <source>
        <dbReference type="EMBL" id="MBT2133081.1"/>
    </source>
</evidence>
<gene>
    <name evidence="1" type="ORF">KK137_01935</name>
</gene>
<proteinExistence type="predicted"/>
<name>A0ABS5W0T8_9SPHN</name>
<comment type="caution">
    <text evidence="1">The sequence shown here is derived from an EMBL/GenBank/DDBJ whole genome shotgun (WGS) entry which is preliminary data.</text>
</comment>
<sequence>MRGTAAKRRRSWLWWVSFWTSISITEPAPQDSGNHS</sequence>
<keyword evidence="2" id="KW-1185">Reference proteome</keyword>
<accession>A0ABS5W0T8</accession>
<organism evidence="1 2">
    <name type="scientific">Croceibacterium selenioxidans</name>
    <dbReference type="NCBI Taxonomy" id="2838833"/>
    <lineage>
        <taxon>Bacteria</taxon>
        <taxon>Pseudomonadati</taxon>
        <taxon>Pseudomonadota</taxon>
        <taxon>Alphaproteobacteria</taxon>
        <taxon>Sphingomonadales</taxon>
        <taxon>Erythrobacteraceae</taxon>
        <taxon>Croceibacterium</taxon>
    </lineage>
</organism>
<dbReference type="Proteomes" id="UP000811255">
    <property type="component" value="Unassembled WGS sequence"/>
</dbReference>
<protein>
    <submittedName>
        <fullName evidence="1">Uncharacterized protein</fullName>
    </submittedName>
</protein>
<evidence type="ECO:0000313" key="2">
    <source>
        <dbReference type="Proteomes" id="UP000811255"/>
    </source>
</evidence>
<reference evidence="1 2" key="1">
    <citation type="submission" date="2021-05" db="EMBL/GenBank/DDBJ databases">
        <title>Croceibacterium sp. LX-88 genome sequence.</title>
        <authorList>
            <person name="Luo X."/>
        </authorList>
    </citation>
    <scope>NUCLEOTIDE SEQUENCE [LARGE SCALE GENOMIC DNA]</scope>
    <source>
        <strain evidence="1 2">LX-88</strain>
    </source>
</reference>
<dbReference type="EMBL" id="JAHFVK010000001">
    <property type="protein sequence ID" value="MBT2133081.1"/>
    <property type="molecule type" value="Genomic_DNA"/>
</dbReference>